<evidence type="ECO:0000256" key="5">
    <source>
        <dbReference type="ARBA" id="ARBA00022741"/>
    </source>
</evidence>
<evidence type="ECO:0000256" key="4">
    <source>
        <dbReference type="ARBA" id="ARBA00022679"/>
    </source>
</evidence>
<dbReference type="PANTHER" id="PTHR43065">
    <property type="entry name" value="SENSOR HISTIDINE KINASE"/>
    <property type="match status" value="1"/>
</dbReference>
<name>A0ABS2WU90_9BACT</name>
<keyword evidence="4" id="KW-0808">Transferase</keyword>
<keyword evidence="8" id="KW-0902">Two-component regulatory system</keyword>
<dbReference type="InterPro" id="IPR005467">
    <property type="entry name" value="His_kinase_dom"/>
</dbReference>
<dbReference type="InterPro" id="IPR004358">
    <property type="entry name" value="Sig_transdc_His_kin-like_C"/>
</dbReference>
<evidence type="ECO:0000313" key="11">
    <source>
        <dbReference type="Proteomes" id="UP000703590"/>
    </source>
</evidence>
<reference evidence="10" key="1">
    <citation type="submission" date="2021-02" db="EMBL/GenBank/DDBJ databases">
        <title>Sulfurospirillum tamanensis sp. nov.</title>
        <authorList>
            <person name="Frolova A."/>
            <person name="Merkel A."/>
            <person name="Slobodkin A."/>
        </authorList>
    </citation>
    <scope>NUCLEOTIDE SEQUENCE</scope>
    <source>
        <strain evidence="10">T05b</strain>
    </source>
</reference>
<evidence type="ECO:0000259" key="9">
    <source>
        <dbReference type="PROSITE" id="PS50109"/>
    </source>
</evidence>
<keyword evidence="6" id="KW-0418">Kinase</keyword>
<dbReference type="EMBL" id="JAFHKK010000028">
    <property type="protein sequence ID" value="MBN2965232.1"/>
    <property type="molecule type" value="Genomic_DNA"/>
</dbReference>
<evidence type="ECO:0000256" key="1">
    <source>
        <dbReference type="ARBA" id="ARBA00000085"/>
    </source>
</evidence>
<dbReference type="Gene3D" id="1.10.287.130">
    <property type="match status" value="1"/>
</dbReference>
<reference evidence="10" key="2">
    <citation type="submission" date="2021-02" db="EMBL/GenBank/DDBJ databases">
        <authorList>
            <person name="Merkel A.Y."/>
        </authorList>
    </citation>
    <scope>NUCLEOTIDE SEQUENCE</scope>
    <source>
        <strain evidence="10">T05b</strain>
    </source>
</reference>
<proteinExistence type="predicted"/>
<dbReference type="PANTHER" id="PTHR43065:SF10">
    <property type="entry name" value="PEROXIDE STRESS-ACTIVATED HISTIDINE KINASE MAK3"/>
    <property type="match status" value="1"/>
</dbReference>
<keyword evidence="5" id="KW-0547">Nucleotide-binding</keyword>
<evidence type="ECO:0000256" key="2">
    <source>
        <dbReference type="ARBA" id="ARBA00012438"/>
    </source>
</evidence>
<protein>
    <recommendedName>
        <fullName evidence="2">histidine kinase</fullName>
        <ecNumber evidence="2">2.7.13.3</ecNumber>
    </recommendedName>
</protein>
<comment type="catalytic activity">
    <reaction evidence="1">
        <text>ATP + protein L-histidine = ADP + protein N-phospho-L-histidine.</text>
        <dbReference type="EC" id="2.7.13.3"/>
    </reaction>
</comment>
<dbReference type="EC" id="2.7.13.3" evidence="2"/>
<comment type="caution">
    <text evidence="10">The sequence shown here is derived from an EMBL/GenBank/DDBJ whole genome shotgun (WGS) entry which is preliminary data.</text>
</comment>
<sequence>MQFNQQLLVTYECINAIGTSLDMEHMLRNFLRVFARKSGAIASGFWRTNGENFELICSQGKRSLYSVIAPNAHNRSWDLHVKRNGEQVLYMYVGGGVMSFMFFLGEEELVAVEAILRSLHAKLDNAIRACTNHETLVKLNATLEEKVRVEVGRNREKDKHILQQSRLAQMGEMISMIAHQWRQPLGSISTVAASVKVKLALKKFNLETEDGRRGLEEYLLKSVGKIENYVKFLTATIDDFRNFFKPDKRRDQTTLHDLVERTLGIIGKALEVNGITLHKEERSSRLLSLHTNEVMQVILNLLKNAEDAMKERNPAQKIIWLRTYDTPDSTVLEIEDSAGGIEPVLIEKIFEPYFSTKEEKNGTGLGLYMSKTIIEDHAKGRLLVANTANGACFTIVFALQEEGENE</sequence>
<dbReference type="PROSITE" id="PS50109">
    <property type="entry name" value="HIS_KIN"/>
    <property type="match status" value="1"/>
</dbReference>
<evidence type="ECO:0000256" key="7">
    <source>
        <dbReference type="ARBA" id="ARBA00022840"/>
    </source>
</evidence>
<dbReference type="InterPro" id="IPR036890">
    <property type="entry name" value="HATPase_C_sf"/>
</dbReference>
<dbReference type="InterPro" id="IPR003594">
    <property type="entry name" value="HATPase_dom"/>
</dbReference>
<keyword evidence="11" id="KW-1185">Reference proteome</keyword>
<accession>A0ABS2WU90</accession>
<dbReference type="SUPFAM" id="SSF55874">
    <property type="entry name" value="ATPase domain of HSP90 chaperone/DNA topoisomerase II/histidine kinase"/>
    <property type="match status" value="1"/>
</dbReference>
<dbReference type="Gene3D" id="3.30.565.10">
    <property type="entry name" value="Histidine kinase-like ATPase, C-terminal domain"/>
    <property type="match status" value="1"/>
</dbReference>
<dbReference type="Proteomes" id="UP000703590">
    <property type="component" value="Unassembled WGS sequence"/>
</dbReference>
<keyword evidence="7" id="KW-0067">ATP-binding</keyword>
<dbReference type="Pfam" id="PF02518">
    <property type="entry name" value="HATPase_c"/>
    <property type="match status" value="1"/>
</dbReference>
<dbReference type="PRINTS" id="PR00344">
    <property type="entry name" value="BCTRLSENSOR"/>
</dbReference>
<evidence type="ECO:0000256" key="6">
    <source>
        <dbReference type="ARBA" id="ARBA00022777"/>
    </source>
</evidence>
<feature type="domain" description="Histidine kinase" evidence="9">
    <location>
        <begin position="176"/>
        <end position="401"/>
    </location>
</feature>
<keyword evidence="3" id="KW-0597">Phosphoprotein</keyword>
<evidence type="ECO:0000256" key="3">
    <source>
        <dbReference type="ARBA" id="ARBA00022553"/>
    </source>
</evidence>
<evidence type="ECO:0000313" key="10">
    <source>
        <dbReference type="EMBL" id="MBN2965232.1"/>
    </source>
</evidence>
<dbReference type="InterPro" id="IPR036097">
    <property type="entry name" value="HisK_dim/P_sf"/>
</dbReference>
<dbReference type="RefSeq" id="WP_205459779.1">
    <property type="nucleotide sequence ID" value="NZ_JAFHKK010000028.1"/>
</dbReference>
<dbReference type="SMART" id="SM00387">
    <property type="entry name" value="HATPase_c"/>
    <property type="match status" value="1"/>
</dbReference>
<dbReference type="SUPFAM" id="SSF47384">
    <property type="entry name" value="Homodimeric domain of signal transducing histidine kinase"/>
    <property type="match status" value="1"/>
</dbReference>
<organism evidence="10 11">
    <name type="scientific">Sulfurospirillum tamanense</name>
    <dbReference type="NCBI Taxonomy" id="2813362"/>
    <lineage>
        <taxon>Bacteria</taxon>
        <taxon>Pseudomonadati</taxon>
        <taxon>Campylobacterota</taxon>
        <taxon>Epsilonproteobacteria</taxon>
        <taxon>Campylobacterales</taxon>
        <taxon>Sulfurospirillaceae</taxon>
        <taxon>Sulfurospirillum</taxon>
    </lineage>
</organism>
<evidence type="ECO:0000256" key="8">
    <source>
        <dbReference type="ARBA" id="ARBA00023012"/>
    </source>
</evidence>
<gene>
    <name evidence="10" type="ORF">JWV37_10600</name>
</gene>